<evidence type="ECO:0000256" key="6">
    <source>
        <dbReference type="ARBA" id="ARBA00022741"/>
    </source>
</evidence>
<dbReference type="GO" id="GO:0005524">
    <property type="term" value="F:ATP binding"/>
    <property type="evidence" value="ECO:0007669"/>
    <property type="project" value="UniProtKB-KW"/>
</dbReference>
<evidence type="ECO:0000256" key="3">
    <source>
        <dbReference type="ARBA" id="ARBA00022694"/>
    </source>
</evidence>
<evidence type="ECO:0000256" key="2">
    <source>
        <dbReference type="ARBA" id="ARBA00022679"/>
    </source>
</evidence>
<evidence type="ECO:0000256" key="11">
    <source>
        <dbReference type="RuleBase" id="RU003953"/>
    </source>
</evidence>
<keyword evidence="5" id="KW-0479">Metal-binding</keyword>
<keyword evidence="9" id="KW-0460">Magnesium</keyword>
<dbReference type="EC" id="2.7.7.72" evidence="14"/>
<keyword evidence="4 14" id="KW-0548">Nucleotidyltransferase</keyword>
<keyword evidence="10 11" id="KW-0694">RNA-binding</keyword>
<evidence type="ECO:0000259" key="13">
    <source>
        <dbReference type="Pfam" id="PF12627"/>
    </source>
</evidence>
<evidence type="ECO:0000256" key="5">
    <source>
        <dbReference type="ARBA" id="ARBA00022723"/>
    </source>
</evidence>
<comment type="similarity">
    <text evidence="11">Belongs to the tRNA nucleotidyltransferase/poly(A) polymerase family.</text>
</comment>
<evidence type="ECO:0000256" key="8">
    <source>
        <dbReference type="ARBA" id="ARBA00022840"/>
    </source>
</evidence>
<feature type="domain" description="Poly A polymerase head" evidence="12">
    <location>
        <begin position="3"/>
        <end position="122"/>
    </location>
</feature>
<evidence type="ECO:0000259" key="12">
    <source>
        <dbReference type="Pfam" id="PF01743"/>
    </source>
</evidence>
<dbReference type="SUPFAM" id="SSF81891">
    <property type="entry name" value="Poly A polymerase C-terminal region-like"/>
    <property type="match status" value="1"/>
</dbReference>
<comment type="cofactor">
    <cofactor evidence="1">
        <name>Mg(2+)</name>
        <dbReference type="ChEBI" id="CHEBI:18420"/>
    </cofactor>
</comment>
<dbReference type="Pfam" id="PF01743">
    <property type="entry name" value="PolyA_pol"/>
    <property type="match status" value="1"/>
</dbReference>
<accession>A0A1C3H4D4</accession>
<dbReference type="PANTHER" id="PTHR47545">
    <property type="entry name" value="MULTIFUNCTIONAL CCA PROTEIN"/>
    <property type="match status" value="1"/>
</dbReference>
<gene>
    <name evidence="14" type="ORF">CHUV0807_1239</name>
</gene>
<dbReference type="PANTHER" id="PTHR47545:SF1">
    <property type="entry name" value="MULTIFUNCTIONAL CCA PROTEIN"/>
    <property type="match status" value="1"/>
</dbReference>
<keyword evidence="7" id="KW-0692">RNA repair</keyword>
<keyword evidence="6" id="KW-0547">Nucleotide-binding</keyword>
<reference evidence="15" key="1">
    <citation type="submission" date="2016-04" db="EMBL/GenBank/DDBJ databases">
        <authorList>
            <person name="Tagini F."/>
        </authorList>
    </citation>
    <scope>NUCLEOTIDE SEQUENCE [LARGE SCALE GENOMIC DNA]</scope>
    <source>
        <strain evidence="15">CHUV0807</strain>
    </source>
</reference>
<dbReference type="CDD" id="cd05398">
    <property type="entry name" value="NT_ClassII-CCAase"/>
    <property type="match status" value="1"/>
</dbReference>
<keyword evidence="8" id="KW-0067">ATP-binding</keyword>
<dbReference type="InterPro" id="IPR043519">
    <property type="entry name" value="NT_sf"/>
</dbReference>
<keyword evidence="3" id="KW-0819">tRNA processing</keyword>
<dbReference type="Gene3D" id="1.10.3090.10">
    <property type="entry name" value="cca-adding enzyme, domain 2"/>
    <property type="match status" value="1"/>
</dbReference>
<protein>
    <submittedName>
        <fullName evidence="14">tRNA nucleotidyltransferase</fullName>
        <ecNumber evidence="14">2.7.7.72</ecNumber>
    </submittedName>
</protein>
<evidence type="ECO:0000313" key="15">
    <source>
        <dbReference type="Proteomes" id="UP000190837"/>
    </source>
</evidence>
<dbReference type="InterPro" id="IPR032828">
    <property type="entry name" value="PolyA_RNA-bd"/>
</dbReference>
<dbReference type="InterPro" id="IPR050124">
    <property type="entry name" value="tRNA_CCA-adding_enzyme"/>
</dbReference>
<feature type="domain" description="tRNA nucleotidyltransferase/poly(A) polymerase RNA and SrmB- binding" evidence="13">
    <location>
        <begin position="149"/>
        <end position="206"/>
    </location>
</feature>
<dbReference type="GO" id="GO:0004810">
    <property type="term" value="F:CCA tRNA nucleotidyltransferase activity"/>
    <property type="evidence" value="ECO:0007669"/>
    <property type="project" value="UniProtKB-EC"/>
</dbReference>
<dbReference type="InterPro" id="IPR002646">
    <property type="entry name" value="PolA_pol_head_dom"/>
</dbReference>
<evidence type="ECO:0000256" key="10">
    <source>
        <dbReference type="ARBA" id="ARBA00022884"/>
    </source>
</evidence>
<dbReference type="RefSeq" id="WP_079540529.1">
    <property type="nucleotide sequence ID" value="NZ_FKLO01000045.1"/>
</dbReference>
<dbReference type="Gene3D" id="3.30.460.10">
    <property type="entry name" value="Beta Polymerase, domain 2"/>
    <property type="match status" value="1"/>
</dbReference>
<dbReference type="Pfam" id="PF12627">
    <property type="entry name" value="PolyA_pol_RNAbd"/>
    <property type="match status" value="1"/>
</dbReference>
<dbReference type="GO" id="GO:0003723">
    <property type="term" value="F:RNA binding"/>
    <property type="evidence" value="ECO:0007669"/>
    <property type="project" value="UniProtKB-KW"/>
</dbReference>
<dbReference type="Proteomes" id="UP000190837">
    <property type="component" value="Unassembled WGS sequence"/>
</dbReference>
<dbReference type="EMBL" id="FKLO01000045">
    <property type="protein sequence ID" value="SAM64454.1"/>
    <property type="molecule type" value="Genomic_DNA"/>
</dbReference>
<evidence type="ECO:0000256" key="7">
    <source>
        <dbReference type="ARBA" id="ARBA00022800"/>
    </source>
</evidence>
<dbReference type="GO" id="GO:0046872">
    <property type="term" value="F:metal ion binding"/>
    <property type="evidence" value="ECO:0007669"/>
    <property type="project" value="UniProtKB-KW"/>
</dbReference>
<evidence type="ECO:0000256" key="9">
    <source>
        <dbReference type="ARBA" id="ARBA00022842"/>
    </source>
</evidence>
<sequence length="358" mass="39562">MEIFLVGGAVRDALLGLPVHDRDWVVVGATAEEMLAQGFRQVGKDFPVFLHPQSGEEYALARQERKTGRGHQAFTFDFAPEVSLEADLLRRDLTINAMAQAADGRLVDPYGGQADVQARVLRHVSPAFAEDPLRVLRLMRFHARFAPLGFTIAAETLALCREMVAAGELQHLSAERVWAECEKALASPAPQAFFSGLQAVGALNVLGFDASDAQLSAMNARLQAVLAIEGCAERRLAIWLRGKDCAAARTALQTALPLPKRYRYWLQLAADYGDAIRRWHELDGETRWMLLKASGSLRAEGDVLTLAQLMQVDAALYAEIKNARERVRALSLEELTAQYRGAELGEAIRRVQIYKLLV</sequence>
<dbReference type="GO" id="GO:0042245">
    <property type="term" value="P:RNA repair"/>
    <property type="evidence" value="ECO:0007669"/>
    <property type="project" value="UniProtKB-KW"/>
</dbReference>
<evidence type="ECO:0000313" key="14">
    <source>
        <dbReference type="EMBL" id="SAM64454.1"/>
    </source>
</evidence>
<keyword evidence="2 11" id="KW-0808">Transferase</keyword>
<proteinExistence type="inferred from homology"/>
<evidence type="ECO:0000256" key="1">
    <source>
        <dbReference type="ARBA" id="ARBA00001946"/>
    </source>
</evidence>
<dbReference type="AlphaFoldDB" id="A0A1C3H4D4"/>
<evidence type="ECO:0000256" key="4">
    <source>
        <dbReference type="ARBA" id="ARBA00022695"/>
    </source>
</evidence>
<organism evidence="14 15">
    <name type="scientific">Cardiobacterium hominis</name>
    <dbReference type="NCBI Taxonomy" id="2718"/>
    <lineage>
        <taxon>Bacteria</taxon>
        <taxon>Pseudomonadati</taxon>
        <taxon>Pseudomonadota</taxon>
        <taxon>Gammaproteobacteria</taxon>
        <taxon>Cardiobacteriales</taxon>
        <taxon>Cardiobacteriaceae</taxon>
        <taxon>Cardiobacterium</taxon>
    </lineage>
</organism>
<dbReference type="GO" id="GO:0001680">
    <property type="term" value="P:tRNA 3'-terminal CCA addition"/>
    <property type="evidence" value="ECO:0007669"/>
    <property type="project" value="InterPro"/>
</dbReference>
<dbReference type="SUPFAM" id="SSF81301">
    <property type="entry name" value="Nucleotidyltransferase"/>
    <property type="match status" value="1"/>
</dbReference>
<name>A0A1C3H4D4_9GAMM</name>